<keyword evidence="1" id="KW-1133">Transmembrane helix</keyword>
<sequence>MPDILLRATVIAVVLAVASGLWWLRERRRGRLRPVHAGTGAASVTLARVRAAVGPRLDPGARATLVQVSSETCTPCRQSARTWSSLMANHPGVNFLEVDAAEHLDLARAFDVLRTPTTLVFDGAGTAVGRVLGPPTPSQAREILAGLHPIPEYR</sequence>
<protein>
    <submittedName>
        <fullName evidence="3">Thioredoxin family protein</fullName>
    </submittedName>
</protein>
<dbReference type="RefSeq" id="WP_143419605.1">
    <property type="nucleotide sequence ID" value="NZ_VJXR01000070.1"/>
</dbReference>
<keyword evidence="1" id="KW-0812">Transmembrane</keyword>
<dbReference type="InterPro" id="IPR017937">
    <property type="entry name" value="Thioredoxin_CS"/>
</dbReference>
<dbReference type="InterPro" id="IPR036249">
    <property type="entry name" value="Thioredoxin-like_sf"/>
</dbReference>
<dbReference type="Proteomes" id="UP000318693">
    <property type="component" value="Unassembled WGS sequence"/>
</dbReference>
<evidence type="ECO:0000313" key="4">
    <source>
        <dbReference type="Proteomes" id="UP000318693"/>
    </source>
</evidence>
<accession>A0A552WLY5</accession>
<dbReference type="Gene3D" id="3.40.30.10">
    <property type="entry name" value="Glutaredoxin"/>
    <property type="match status" value="1"/>
</dbReference>
<evidence type="ECO:0000259" key="2">
    <source>
        <dbReference type="PROSITE" id="PS51352"/>
    </source>
</evidence>
<evidence type="ECO:0000313" key="3">
    <source>
        <dbReference type="EMBL" id="TRW43684.1"/>
    </source>
</evidence>
<feature type="transmembrane region" description="Helical" evidence="1">
    <location>
        <begin position="6"/>
        <end position="24"/>
    </location>
</feature>
<feature type="domain" description="Thioredoxin" evidence="2">
    <location>
        <begin position="35"/>
        <end position="149"/>
    </location>
</feature>
<keyword evidence="1" id="KW-0472">Membrane</keyword>
<dbReference type="SUPFAM" id="SSF52833">
    <property type="entry name" value="Thioredoxin-like"/>
    <property type="match status" value="1"/>
</dbReference>
<dbReference type="PROSITE" id="PS51352">
    <property type="entry name" value="THIOREDOXIN_2"/>
    <property type="match status" value="1"/>
</dbReference>
<evidence type="ECO:0000256" key="1">
    <source>
        <dbReference type="SAM" id="Phobius"/>
    </source>
</evidence>
<dbReference type="CDD" id="cd02947">
    <property type="entry name" value="TRX_family"/>
    <property type="match status" value="1"/>
</dbReference>
<organism evidence="3 4">
    <name type="scientific">Georgenia yuyongxinii</name>
    <dbReference type="NCBI Taxonomy" id="2589797"/>
    <lineage>
        <taxon>Bacteria</taxon>
        <taxon>Bacillati</taxon>
        <taxon>Actinomycetota</taxon>
        <taxon>Actinomycetes</taxon>
        <taxon>Micrococcales</taxon>
        <taxon>Bogoriellaceae</taxon>
        <taxon>Georgenia</taxon>
    </lineage>
</organism>
<comment type="caution">
    <text evidence="3">The sequence shown here is derived from an EMBL/GenBank/DDBJ whole genome shotgun (WGS) entry which is preliminary data.</text>
</comment>
<gene>
    <name evidence="3" type="ORF">FJ693_16750</name>
</gene>
<proteinExistence type="predicted"/>
<keyword evidence="4" id="KW-1185">Reference proteome</keyword>
<dbReference type="EMBL" id="VJXR01000070">
    <property type="protein sequence ID" value="TRW43684.1"/>
    <property type="molecule type" value="Genomic_DNA"/>
</dbReference>
<dbReference type="PROSITE" id="PS00194">
    <property type="entry name" value="THIOREDOXIN_1"/>
    <property type="match status" value="1"/>
</dbReference>
<dbReference type="InterPro" id="IPR013766">
    <property type="entry name" value="Thioredoxin_domain"/>
</dbReference>
<reference evidence="3 4" key="1">
    <citation type="submission" date="2019-07" db="EMBL/GenBank/DDBJ databases">
        <title>Georgenia wutianyii sp. nov. and Georgenia *** sp. nov. isolated from plateau pika (Ochotona curzoniae) in the Qinghai-Tibet plateau of China.</title>
        <authorList>
            <person name="Tian Z."/>
        </authorList>
    </citation>
    <scope>NUCLEOTIDE SEQUENCE [LARGE SCALE GENOMIC DNA]</scope>
    <source>
        <strain evidence="3 4">Z446</strain>
    </source>
</reference>
<dbReference type="AlphaFoldDB" id="A0A552WLY5"/>
<dbReference type="Pfam" id="PF00085">
    <property type="entry name" value="Thioredoxin"/>
    <property type="match status" value="1"/>
</dbReference>
<name>A0A552WLY5_9MICO</name>